<proteinExistence type="predicted"/>
<dbReference type="AlphaFoldDB" id="A0A381R706"/>
<accession>A0A381R706</accession>
<evidence type="ECO:0000313" key="2">
    <source>
        <dbReference type="EMBL" id="SUZ87525.1"/>
    </source>
</evidence>
<dbReference type="InterPro" id="IPR017520">
    <property type="entry name" value="CHP03086"/>
</dbReference>
<protein>
    <recommendedName>
        <fullName evidence="1">Mycothiol-dependent maleylpyruvate isomerase metal-binding domain-containing protein</fullName>
    </recommendedName>
</protein>
<dbReference type="NCBIfam" id="TIGR03083">
    <property type="entry name" value="maleylpyruvate isomerase family mycothiol-dependent enzyme"/>
    <property type="match status" value="1"/>
</dbReference>
<dbReference type="EMBL" id="UINC01001728">
    <property type="protein sequence ID" value="SUZ87525.1"/>
    <property type="molecule type" value="Genomic_DNA"/>
</dbReference>
<gene>
    <name evidence="2" type="ORF">METZ01_LOCUS40379</name>
</gene>
<name>A0A381R706_9ZZZZ</name>
<reference evidence="2" key="1">
    <citation type="submission" date="2018-05" db="EMBL/GenBank/DDBJ databases">
        <authorList>
            <person name="Lanie J.A."/>
            <person name="Ng W.-L."/>
            <person name="Kazmierczak K.M."/>
            <person name="Andrzejewski T.M."/>
            <person name="Davidsen T.M."/>
            <person name="Wayne K.J."/>
            <person name="Tettelin H."/>
            <person name="Glass J.I."/>
            <person name="Rusch D."/>
            <person name="Podicherti R."/>
            <person name="Tsui H.-C.T."/>
            <person name="Winkler M.E."/>
        </authorList>
    </citation>
    <scope>NUCLEOTIDE SEQUENCE</scope>
</reference>
<dbReference type="NCBIfam" id="TIGR03086">
    <property type="entry name" value="TIGR03086 family metal-binding protein"/>
    <property type="match status" value="1"/>
</dbReference>
<evidence type="ECO:0000259" key="1">
    <source>
        <dbReference type="Pfam" id="PF11716"/>
    </source>
</evidence>
<feature type="domain" description="Mycothiol-dependent maleylpyruvate isomerase metal-binding" evidence="1">
    <location>
        <begin position="20"/>
        <end position="132"/>
    </location>
</feature>
<dbReference type="GO" id="GO:0046872">
    <property type="term" value="F:metal ion binding"/>
    <property type="evidence" value="ECO:0007669"/>
    <property type="project" value="InterPro"/>
</dbReference>
<sequence length="190" mass="20212">MAQEPNVIELYEGAVQNMLPILGGIREDQLTASTPCSEWNVQNLVIHNIKVTGFAQGTIRGNNAVDAMDVSGQVPSEGAVDAFVTGTNGVLDLLKNSADLGEVIETPFGKMPIAHFIMFPTLDIVIHKWDLARGTGQNTDIDAGLAEATYGALQTGAELGRQFGLFAAEVEVSMSASIQDKLLALSGRIR</sequence>
<dbReference type="SUPFAM" id="SSF109854">
    <property type="entry name" value="DinB/YfiT-like putative metalloenzymes"/>
    <property type="match status" value="1"/>
</dbReference>
<dbReference type="Pfam" id="PF11716">
    <property type="entry name" value="MDMPI_N"/>
    <property type="match status" value="1"/>
</dbReference>
<dbReference type="InterPro" id="IPR017517">
    <property type="entry name" value="Maleyloyr_isom"/>
</dbReference>
<dbReference type="InterPro" id="IPR024344">
    <property type="entry name" value="MDMPI_metal-binding"/>
</dbReference>
<dbReference type="InterPro" id="IPR034660">
    <property type="entry name" value="DinB/YfiT-like"/>
</dbReference>
<organism evidence="2">
    <name type="scientific">marine metagenome</name>
    <dbReference type="NCBI Taxonomy" id="408172"/>
    <lineage>
        <taxon>unclassified sequences</taxon>
        <taxon>metagenomes</taxon>
        <taxon>ecological metagenomes</taxon>
    </lineage>
</organism>